<evidence type="ECO:0000313" key="2">
    <source>
        <dbReference type="Proteomes" id="UP000827721"/>
    </source>
</evidence>
<dbReference type="EMBL" id="JAFEMO010000003">
    <property type="protein sequence ID" value="KAH7574075.1"/>
    <property type="molecule type" value="Genomic_DNA"/>
</dbReference>
<keyword evidence="2" id="KW-1185">Reference proteome</keyword>
<name>A0ABQ8IBU2_9ROSI</name>
<gene>
    <name evidence="1" type="ORF">JRO89_XS03G0248000</name>
</gene>
<reference evidence="1 2" key="1">
    <citation type="submission" date="2021-02" db="EMBL/GenBank/DDBJ databases">
        <title>Plant Genome Project.</title>
        <authorList>
            <person name="Zhang R.-G."/>
        </authorList>
    </citation>
    <scope>NUCLEOTIDE SEQUENCE [LARGE SCALE GENOMIC DNA]</scope>
    <source>
        <tissue evidence="1">Leaves</tissue>
    </source>
</reference>
<accession>A0ABQ8IBU2</accession>
<comment type="caution">
    <text evidence="1">The sequence shown here is derived from an EMBL/GenBank/DDBJ whole genome shotgun (WGS) entry which is preliminary data.</text>
</comment>
<sequence>MARLVRSAQRTLVSSACLYKTQQFQGLRSHNSSPFIPSPRVVSSTSNYPFQLRRYATSRDLDRNHDFITESPPEDDILRILNSRISHHGVSEELSRKFVEFL</sequence>
<organism evidence="1 2">
    <name type="scientific">Xanthoceras sorbifolium</name>
    <dbReference type="NCBI Taxonomy" id="99658"/>
    <lineage>
        <taxon>Eukaryota</taxon>
        <taxon>Viridiplantae</taxon>
        <taxon>Streptophyta</taxon>
        <taxon>Embryophyta</taxon>
        <taxon>Tracheophyta</taxon>
        <taxon>Spermatophyta</taxon>
        <taxon>Magnoliopsida</taxon>
        <taxon>eudicotyledons</taxon>
        <taxon>Gunneridae</taxon>
        <taxon>Pentapetalae</taxon>
        <taxon>rosids</taxon>
        <taxon>malvids</taxon>
        <taxon>Sapindales</taxon>
        <taxon>Sapindaceae</taxon>
        <taxon>Xanthoceroideae</taxon>
        <taxon>Xanthoceras</taxon>
    </lineage>
</organism>
<protein>
    <submittedName>
        <fullName evidence="1">Uncharacterized protein</fullName>
    </submittedName>
</protein>
<proteinExistence type="predicted"/>
<dbReference type="Proteomes" id="UP000827721">
    <property type="component" value="Unassembled WGS sequence"/>
</dbReference>
<evidence type="ECO:0000313" key="1">
    <source>
        <dbReference type="EMBL" id="KAH7574075.1"/>
    </source>
</evidence>